<gene>
    <name evidence="2" type="ORF">FJTKL_00387</name>
</gene>
<name>A0ABR4E3D9_9PEZI</name>
<reference evidence="2 3" key="1">
    <citation type="submission" date="2024-03" db="EMBL/GenBank/DDBJ databases">
        <title>A high-quality draft genome sequence of Diaporthe vaccinii, a causative agent of upright dieback and viscid rot disease in cranberry plants.</title>
        <authorList>
            <person name="Sarrasin M."/>
            <person name="Lang B.F."/>
            <person name="Burger G."/>
        </authorList>
    </citation>
    <scope>NUCLEOTIDE SEQUENCE [LARGE SCALE GENOMIC DNA]</scope>
    <source>
        <strain evidence="2 3">IS7</strain>
    </source>
</reference>
<accession>A0ABR4E3D9</accession>
<organism evidence="2 3">
    <name type="scientific">Diaporthe vaccinii</name>
    <dbReference type="NCBI Taxonomy" id="105482"/>
    <lineage>
        <taxon>Eukaryota</taxon>
        <taxon>Fungi</taxon>
        <taxon>Dikarya</taxon>
        <taxon>Ascomycota</taxon>
        <taxon>Pezizomycotina</taxon>
        <taxon>Sordariomycetes</taxon>
        <taxon>Sordariomycetidae</taxon>
        <taxon>Diaporthales</taxon>
        <taxon>Diaporthaceae</taxon>
        <taxon>Diaporthe</taxon>
        <taxon>Diaporthe eres species complex</taxon>
    </lineage>
</organism>
<dbReference type="EMBL" id="JBAWTH010000106">
    <property type="protein sequence ID" value="KAL2276929.1"/>
    <property type="molecule type" value="Genomic_DNA"/>
</dbReference>
<proteinExistence type="predicted"/>
<sequence>MSDRTTWGEEAHVDLLVAVLNHVAIPNSDWDSKILPELRAKGYTYTLSAALYALSTQLIRSYRLPSRSSLVQHTNLQPPATPLYTLTFPPHSSTFSRSNHFQNPVAIIMGTPTKGPAFKWDPASERDLFAACLVAADEPKGATLTKAMEILEENFGERFTKKAATHRLQHLQKLKRKEGGGAPKKTATPNKRNKPATEGDDDEAPKKKKQRKTTIKAASAHADDQDDDEDVELQLKNEEGENDGI</sequence>
<comment type="caution">
    <text evidence="2">The sequence shown here is derived from an EMBL/GenBank/DDBJ whole genome shotgun (WGS) entry which is preliminary data.</text>
</comment>
<evidence type="ECO:0000256" key="1">
    <source>
        <dbReference type="SAM" id="MobiDB-lite"/>
    </source>
</evidence>
<evidence type="ECO:0000313" key="3">
    <source>
        <dbReference type="Proteomes" id="UP001600888"/>
    </source>
</evidence>
<keyword evidence="3" id="KW-1185">Reference proteome</keyword>
<feature type="region of interest" description="Disordered" evidence="1">
    <location>
        <begin position="168"/>
        <end position="245"/>
    </location>
</feature>
<evidence type="ECO:0000313" key="2">
    <source>
        <dbReference type="EMBL" id="KAL2276930.1"/>
    </source>
</evidence>
<dbReference type="EMBL" id="JBAWTH010000106">
    <property type="protein sequence ID" value="KAL2276930.1"/>
    <property type="molecule type" value="Genomic_DNA"/>
</dbReference>
<dbReference type="Proteomes" id="UP001600888">
    <property type="component" value="Unassembled WGS sequence"/>
</dbReference>
<protein>
    <submittedName>
        <fullName evidence="2">Uncharacterized protein</fullName>
    </submittedName>
</protein>